<name>A0A813MB80_9BILA</name>
<dbReference type="Pfam" id="PF02686">
    <property type="entry name" value="GatC"/>
    <property type="match status" value="1"/>
</dbReference>
<reference evidence="1" key="1">
    <citation type="submission" date="2021-02" db="EMBL/GenBank/DDBJ databases">
        <authorList>
            <person name="Nowell W R."/>
        </authorList>
    </citation>
    <scope>NUCLEOTIDE SEQUENCE</scope>
    <source>
        <strain evidence="1">Ploen Becks lab</strain>
    </source>
</reference>
<evidence type="ECO:0000313" key="1">
    <source>
        <dbReference type="EMBL" id="CAF0707850.1"/>
    </source>
</evidence>
<dbReference type="GO" id="GO:0006450">
    <property type="term" value="P:regulation of translational fidelity"/>
    <property type="evidence" value="ECO:0007669"/>
    <property type="project" value="InterPro"/>
</dbReference>
<dbReference type="EMBL" id="CAJNOC010000027">
    <property type="protein sequence ID" value="CAF0707850.1"/>
    <property type="molecule type" value="Genomic_DNA"/>
</dbReference>
<dbReference type="OrthoDB" id="10120550at2759"/>
<proteinExistence type="predicted"/>
<dbReference type="InterPro" id="IPR036113">
    <property type="entry name" value="Asp/Glu-ADT_sf_sub_c"/>
</dbReference>
<evidence type="ECO:0008006" key="3">
    <source>
        <dbReference type="Google" id="ProtNLM"/>
    </source>
</evidence>
<gene>
    <name evidence="1" type="ORF">OXX778_LOCUS536</name>
</gene>
<dbReference type="AlphaFoldDB" id="A0A813MB80"/>
<dbReference type="Proteomes" id="UP000663879">
    <property type="component" value="Unassembled WGS sequence"/>
</dbReference>
<dbReference type="InterPro" id="IPR003837">
    <property type="entry name" value="GatC"/>
</dbReference>
<dbReference type="SUPFAM" id="SSF141000">
    <property type="entry name" value="Glu-tRNAGln amidotransferase C subunit"/>
    <property type="match status" value="1"/>
</dbReference>
<accession>A0A813MB80</accession>
<protein>
    <recommendedName>
        <fullName evidence="3">Glutamyl-tRNA(Gln) amidotransferase subunit C, mitochondrial</fullName>
    </recommendedName>
</protein>
<keyword evidence="2" id="KW-1185">Reference proteome</keyword>
<sequence length="136" mass="15904">MARAKSIHLISYINFRQYSKFIPEAPTWDLIAPKRIKKISNIELKKLEKCSMLTIDEKIANDLNDAINIVERMCNANVTNEIKSHIYYEHLGSCELREDNQKLFPYENADKTREKILQNAAYTYEDYFVAPPSKSK</sequence>
<evidence type="ECO:0000313" key="2">
    <source>
        <dbReference type="Proteomes" id="UP000663879"/>
    </source>
</evidence>
<comment type="caution">
    <text evidence="1">The sequence shown here is derived from an EMBL/GenBank/DDBJ whole genome shotgun (WGS) entry which is preliminary data.</text>
</comment>
<organism evidence="1 2">
    <name type="scientific">Brachionus calyciflorus</name>
    <dbReference type="NCBI Taxonomy" id="104777"/>
    <lineage>
        <taxon>Eukaryota</taxon>
        <taxon>Metazoa</taxon>
        <taxon>Spiralia</taxon>
        <taxon>Gnathifera</taxon>
        <taxon>Rotifera</taxon>
        <taxon>Eurotatoria</taxon>
        <taxon>Monogononta</taxon>
        <taxon>Pseudotrocha</taxon>
        <taxon>Ploima</taxon>
        <taxon>Brachionidae</taxon>
        <taxon>Brachionus</taxon>
    </lineage>
</organism>